<organism evidence="1">
    <name type="scientific">bioreactor metagenome</name>
    <dbReference type="NCBI Taxonomy" id="1076179"/>
    <lineage>
        <taxon>unclassified sequences</taxon>
        <taxon>metagenomes</taxon>
        <taxon>ecological metagenomes</taxon>
    </lineage>
</organism>
<dbReference type="AlphaFoldDB" id="A0A645EMV7"/>
<name>A0A645EMV7_9ZZZZ</name>
<accession>A0A645EMV7</accession>
<gene>
    <name evidence="1" type="ORF">SDC9_149906</name>
</gene>
<dbReference type="EMBL" id="VSSQ01048639">
    <property type="protein sequence ID" value="MPN02690.1"/>
    <property type="molecule type" value="Genomic_DNA"/>
</dbReference>
<reference evidence="1" key="1">
    <citation type="submission" date="2019-08" db="EMBL/GenBank/DDBJ databases">
        <authorList>
            <person name="Kucharzyk K."/>
            <person name="Murdoch R.W."/>
            <person name="Higgins S."/>
            <person name="Loffler F."/>
        </authorList>
    </citation>
    <scope>NUCLEOTIDE SEQUENCE</scope>
</reference>
<sequence>MLKSNSIEIEITNIMKNICDLVEKVFAIIKESENNYDNDISNDNLYLIENIYTERDLLIDKLKNILETTENIILLKNNPQWIRYTTEIINKENFNIDFFSKQIKITKNKLTELFNQKSLMIYNKKVELNYENKFL</sequence>
<proteinExistence type="predicted"/>
<protein>
    <submittedName>
        <fullName evidence="1">Uncharacterized protein</fullName>
    </submittedName>
</protein>
<comment type="caution">
    <text evidence="1">The sequence shown here is derived from an EMBL/GenBank/DDBJ whole genome shotgun (WGS) entry which is preliminary data.</text>
</comment>
<evidence type="ECO:0000313" key="1">
    <source>
        <dbReference type="EMBL" id="MPN02690.1"/>
    </source>
</evidence>